<gene>
    <name evidence="9" type="ORF">P4U43_07465</name>
</gene>
<sequence length="441" mass="47572">MHLGLGAFSRSHLAWYTARALDARDWGISAYTGRSRELAEVLTTQDGLYTLIERSAEGDRASIIENVVEAHVGGDLASLIADISADETVIISLTITEAGYRVGVDGLLDSTDSHVRADLAALSNIEAEPNPSAIAVSTAIGRLVLGLDARRRACSGPITVMSCDNLPNNGSLLREALLGMAEAIPDTAAWCKQMVSFASTSVDRITPSISPEEQEELAATYGDRAPVIAEPFSDWIIEGEFPAGRPAWESAGARFTDDLEPWESRKLWLLNGAHTLLASLGQLRGHRTVAEAITDPVCLHAVNSFWDEAERHLPATLGLTEYRSALHERFANARIEHQLSQIAIDTPTKLRLRVMPVAVRERESGREADACATVIASWLAAGEQRLVPLGIEAADTGTAFSWDHAVLAVESLSTKLAADGAFLSAVRDELDRVRHILSAAR</sequence>
<evidence type="ECO:0000256" key="3">
    <source>
        <dbReference type="ARBA" id="ARBA00016219"/>
    </source>
</evidence>
<dbReference type="InterPro" id="IPR013328">
    <property type="entry name" value="6PGD_dom2"/>
</dbReference>
<evidence type="ECO:0000256" key="5">
    <source>
        <dbReference type="ARBA" id="ARBA00023027"/>
    </source>
</evidence>
<dbReference type="PANTHER" id="PTHR43362">
    <property type="entry name" value="MANNITOL DEHYDROGENASE DSF1-RELATED"/>
    <property type="match status" value="1"/>
</dbReference>
<organism evidence="9 10">
    <name type="scientific">Arthrobacter vasquezii</name>
    <dbReference type="NCBI Taxonomy" id="2977629"/>
    <lineage>
        <taxon>Bacteria</taxon>
        <taxon>Bacillati</taxon>
        <taxon>Actinomycetota</taxon>
        <taxon>Actinomycetes</taxon>
        <taxon>Micrococcales</taxon>
        <taxon>Micrococcaceae</taxon>
        <taxon>Arthrobacter</taxon>
    </lineage>
</organism>
<dbReference type="PROSITE" id="PS00974">
    <property type="entry name" value="MANNITOL_DHGENASE"/>
    <property type="match status" value="1"/>
</dbReference>
<comment type="similarity">
    <text evidence="1">Belongs to the mannitol dehydrogenase family.</text>
</comment>
<dbReference type="InterPro" id="IPR013118">
    <property type="entry name" value="Mannitol_DH_C"/>
</dbReference>
<dbReference type="InterPro" id="IPR036291">
    <property type="entry name" value="NAD(P)-bd_dom_sf"/>
</dbReference>
<evidence type="ECO:0000256" key="4">
    <source>
        <dbReference type="ARBA" id="ARBA00023002"/>
    </source>
</evidence>
<evidence type="ECO:0000256" key="1">
    <source>
        <dbReference type="ARBA" id="ARBA00006541"/>
    </source>
</evidence>
<dbReference type="InterPro" id="IPR023027">
    <property type="entry name" value="Mannitol_DH_CS"/>
</dbReference>
<dbReference type="EC" id="1.1.1.17" evidence="2"/>
<dbReference type="Pfam" id="PF08125">
    <property type="entry name" value="Mannitol_dh_C"/>
    <property type="match status" value="1"/>
</dbReference>
<dbReference type="InterPro" id="IPR013131">
    <property type="entry name" value="Mannitol_DH_N"/>
</dbReference>
<evidence type="ECO:0000256" key="2">
    <source>
        <dbReference type="ARBA" id="ARBA00012939"/>
    </source>
</evidence>
<evidence type="ECO:0000313" key="9">
    <source>
        <dbReference type="EMBL" id="MDF9277625.1"/>
    </source>
</evidence>
<dbReference type="InterPro" id="IPR000669">
    <property type="entry name" value="Mannitol_DH"/>
</dbReference>
<dbReference type="PRINTS" id="PR00084">
    <property type="entry name" value="MTLDHDRGNASE"/>
</dbReference>
<evidence type="ECO:0000256" key="6">
    <source>
        <dbReference type="ARBA" id="ARBA00048615"/>
    </source>
</evidence>
<dbReference type="InterPro" id="IPR008927">
    <property type="entry name" value="6-PGluconate_DH-like_C_sf"/>
</dbReference>
<evidence type="ECO:0000259" key="8">
    <source>
        <dbReference type="Pfam" id="PF08125"/>
    </source>
</evidence>
<dbReference type="SUPFAM" id="SSF48179">
    <property type="entry name" value="6-phosphogluconate dehydrogenase C-terminal domain-like"/>
    <property type="match status" value="1"/>
</dbReference>
<proteinExistence type="inferred from homology"/>
<evidence type="ECO:0000313" key="10">
    <source>
        <dbReference type="Proteomes" id="UP001220456"/>
    </source>
</evidence>
<dbReference type="RefSeq" id="WP_277358153.1">
    <property type="nucleotide sequence ID" value="NZ_JAROKN010000013.1"/>
</dbReference>
<comment type="caution">
    <text evidence="9">The sequence shown here is derived from an EMBL/GenBank/DDBJ whole genome shotgun (WGS) entry which is preliminary data.</text>
</comment>
<comment type="catalytic activity">
    <reaction evidence="6">
        <text>D-mannitol 1-phosphate + NAD(+) = beta-D-fructose 6-phosphate + NADH + H(+)</text>
        <dbReference type="Rhea" id="RHEA:19661"/>
        <dbReference type="ChEBI" id="CHEBI:15378"/>
        <dbReference type="ChEBI" id="CHEBI:57540"/>
        <dbReference type="ChEBI" id="CHEBI:57634"/>
        <dbReference type="ChEBI" id="CHEBI:57945"/>
        <dbReference type="ChEBI" id="CHEBI:61381"/>
        <dbReference type="EC" id="1.1.1.17"/>
    </reaction>
</comment>
<dbReference type="EMBL" id="JAROKN010000013">
    <property type="protein sequence ID" value="MDF9277625.1"/>
    <property type="molecule type" value="Genomic_DNA"/>
</dbReference>
<reference evidence="9 10" key="1">
    <citation type="journal article" date="2023" name="Int. J. Syst. Evol. Microbiol.">
        <title>Arthrobacter vasquezii sp. nov., isolated from a soil sample from Union Glacier, Antarctica.</title>
        <authorList>
            <person name="Valenzuela-Ibaceta F."/>
            <person name="Carrasco V."/>
            <person name="Lagos-Moraga S."/>
            <person name="Dietz-Vargas C."/>
            <person name="Navarro C.A."/>
            <person name="Perez-Donoso J.M."/>
        </authorList>
    </citation>
    <scope>NUCLEOTIDE SEQUENCE [LARGE SCALE GENOMIC DNA]</scope>
    <source>
        <strain evidence="9 10">EH-1B-1</strain>
    </source>
</reference>
<feature type="domain" description="Mannitol dehydrogenase C-terminal" evidence="8">
    <location>
        <begin position="258"/>
        <end position="379"/>
    </location>
</feature>
<dbReference type="InterPro" id="IPR050988">
    <property type="entry name" value="Mannitol_DH/Oxidoreductase"/>
</dbReference>
<dbReference type="Pfam" id="PF01232">
    <property type="entry name" value="Mannitol_dh"/>
    <property type="match status" value="1"/>
</dbReference>
<keyword evidence="10" id="KW-1185">Reference proteome</keyword>
<keyword evidence="5" id="KW-0520">NAD</keyword>
<evidence type="ECO:0000259" key="7">
    <source>
        <dbReference type="Pfam" id="PF01232"/>
    </source>
</evidence>
<dbReference type="SUPFAM" id="SSF51735">
    <property type="entry name" value="NAD(P)-binding Rossmann-fold domains"/>
    <property type="match status" value="1"/>
</dbReference>
<dbReference type="Gene3D" id="1.10.1040.10">
    <property type="entry name" value="N-(1-d-carboxylethyl)-l-norvaline Dehydrogenase, domain 2"/>
    <property type="match status" value="1"/>
</dbReference>
<keyword evidence="4" id="KW-0560">Oxidoreductase</keyword>
<accession>A0ABT6CUQ6</accession>
<dbReference type="Proteomes" id="UP001220456">
    <property type="component" value="Unassembled WGS sequence"/>
</dbReference>
<feature type="domain" description="Mannitol dehydrogenase N-terminal" evidence="7">
    <location>
        <begin position="1"/>
        <end position="249"/>
    </location>
</feature>
<dbReference type="PANTHER" id="PTHR43362:SF1">
    <property type="entry name" value="MANNITOL DEHYDROGENASE 2-RELATED"/>
    <property type="match status" value="1"/>
</dbReference>
<dbReference type="Gene3D" id="3.40.50.720">
    <property type="entry name" value="NAD(P)-binding Rossmann-like Domain"/>
    <property type="match status" value="1"/>
</dbReference>
<name>A0ABT6CUQ6_9MICC</name>
<protein>
    <recommendedName>
        <fullName evidence="3">Mannitol-1-phosphate 5-dehydrogenase</fullName>
        <ecNumber evidence="2">1.1.1.17</ecNumber>
    </recommendedName>
</protein>